<dbReference type="EMBL" id="MU266349">
    <property type="protein sequence ID" value="KAH7928760.1"/>
    <property type="molecule type" value="Genomic_DNA"/>
</dbReference>
<evidence type="ECO:0000313" key="1">
    <source>
        <dbReference type="EMBL" id="KAH7928760.1"/>
    </source>
</evidence>
<accession>A0ACB8BUB2</accession>
<reference evidence="1" key="1">
    <citation type="journal article" date="2021" name="New Phytol.">
        <title>Evolutionary innovations through gain and loss of genes in the ectomycorrhizal Boletales.</title>
        <authorList>
            <person name="Wu G."/>
            <person name="Miyauchi S."/>
            <person name="Morin E."/>
            <person name="Kuo A."/>
            <person name="Drula E."/>
            <person name="Varga T."/>
            <person name="Kohler A."/>
            <person name="Feng B."/>
            <person name="Cao Y."/>
            <person name="Lipzen A."/>
            <person name="Daum C."/>
            <person name="Hundley H."/>
            <person name="Pangilinan J."/>
            <person name="Johnson J."/>
            <person name="Barry K."/>
            <person name="LaButti K."/>
            <person name="Ng V."/>
            <person name="Ahrendt S."/>
            <person name="Min B."/>
            <person name="Choi I.G."/>
            <person name="Park H."/>
            <person name="Plett J.M."/>
            <person name="Magnuson J."/>
            <person name="Spatafora J.W."/>
            <person name="Nagy L.G."/>
            <person name="Henrissat B."/>
            <person name="Grigoriev I.V."/>
            <person name="Yang Z.L."/>
            <person name="Xu J."/>
            <person name="Martin F.M."/>
        </authorList>
    </citation>
    <scope>NUCLEOTIDE SEQUENCE</scope>
    <source>
        <strain evidence="1">KUC20120723A-06</strain>
    </source>
</reference>
<gene>
    <name evidence="1" type="ORF">BV22DRAFT_1126277</name>
</gene>
<sequence length="186" mass="20368">MPALNATPVTHNPSLTFLQRRDSATPTEPAGRIDSRTSVAIGVSLICFCSLLLGFYVVVRWKPRSAQTQGRSNQSALQEESDGWLIKFWKSVRTFLTGHGQADHHNSPNNEPASISGPRRGASVLSSGAVTIVDDFSGGGGYHWKAPEASEETHRKQPESEEDRNAMVEVDITEVDKVRKGRQALQ</sequence>
<dbReference type="Proteomes" id="UP000790709">
    <property type="component" value="Unassembled WGS sequence"/>
</dbReference>
<keyword evidence="2" id="KW-1185">Reference proteome</keyword>
<name>A0ACB8BUB2_9AGAM</name>
<proteinExistence type="predicted"/>
<comment type="caution">
    <text evidence="1">The sequence shown here is derived from an EMBL/GenBank/DDBJ whole genome shotgun (WGS) entry which is preliminary data.</text>
</comment>
<protein>
    <submittedName>
        <fullName evidence="1">Uncharacterized protein</fullName>
    </submittedName>
</protein>
<organism evidence="1 2">
    <name type="scientific">Leucogyrophana mollusca</name>
    <dbReference type="NCBI Taxonomy" id="85980"/>
    <lineage>
        <taxon>Eukaryota</taxon>
        <taxon>Fungi</taxon>
        <taxon>Dikarya</taxon>
        <taxon>Basidiomycota</taxon>
        <taxon>Agaricomycotina</taxon>
        <taxon>Agaricomycetes</taxon>
        <taxon>Agaricomycetidae</taxon>
        <taxon>Boletales</taxon>
        <taxon>Boletales incertae sedis</taxon>
        <taxon>Leucogyrophana</taxon>
    </lineage>
</organism>
<evidence type="ECO:0000313" key="2">
    <source>
        <dbReference type="Proteomes" id="UP000790709"/>
    </source>
</evidence>